<evidence type="ECO:0000256" key="12">
    <source>
        <dbReference type="ARBA" id="ARBA00022737"/>
    </source>
</evidence>
<keyword evidence="18" id="KW-0472">Membrane</keyword>
<evidence type="ECO:0000256" key="17">
    <source>
        <dbReference type="ARBA" id="ARBA00023063"/>
    </source>
</evidence>
<evidence type="ECO:0000256" key="3">
    <source>
        <dbReference type="ARBA" id="ARBA00001966"/>
    </source>
</evidence>
<dbReference type="InterPro" id="IPR006547">
    <property type="entry name" value="NO3_Rdtase_bsu"/>
</dbReference>
<dbReference type="Pfam" id="PF01568">
    <property type="entry name" value="Molydop_binding"/>
    <property type="match status" value="1"/>
</dbReference>
<evidence type="ECO:0000256" key="4">
    <source>
        <dbReference type="ARBA" id="ARBA00004202"/>
    </source>
</evidence>
<evidence type="ECO:0000256" key="13">
    <source>
        <dbReference type="ARBA" id="ARBA00022982"/>
    </source>
</evidence>
<dbReference type="FunFam" id="3.30.70.20:FF:000008">
    <property type="entry name" value="Respiratory nitrate reductase beta subunit"/>
    <property type="match status" value="1"/>
</dbReference>
<dbReference type="PANTHER" id="PTHR43518:SF1">
    <property type="entry name" value="RESPIRATORY NITRATE REDUCTASE 1 BETA CHAIN"/>
    <property type="match status" value="1"/>
</dbReference>
<feature type="domain" description="4Fe-4S ferredoxin-type" evidence="21">
    <location>
        <begin position="1363"/>
        <end position="1395"/>
    </location>
</feature>
<dbReference type="CDD" id="cd02776">
    <property type="entry name" value="MopB_CT_Nitrate-R-NarG-like"/>
    <property type="match status" value="1"/>
</dbReference>
<keyword evidence="17" id="KW-0534">Nitrate assimilation</keyword>
<comment type="cofactor">
    <cofactor evidence="1">
        <name>[3Fe-4S] cluster</name>
        <dbReference type="ChEBI" id="CHEBI:21137"/>
    </cofactor>
</comment>
<dbReference type="GO" id="GO:0042128">
    <property type="term" value="P:nitrate assimilation"/>
    <property type="evidence" value="ECO:0007669"/>
    <property type="project" value="UniProtKB-KW"/>
</dbReference>
<comment type="similarity">
    <text evidence="5">Belongs to the prokaryotic molybdopterin-containing oxidoreductase family.</text>
</comment>
<keyword evidence="8" id="KW-1003">Cell membrane</keyword>
<evidence type="ECO:0000256" key="7">
    <source>
        <dbReference type="ARBA" id="ARBA00022448"/>
    </source>
</evidence>
<keyword evidence="13" id="KW-0249">Electron transport</keyword>
<comment type="catalytic activity">
    <reaction evidence="19">
        <text>nitrate + a quinol = a quinone + nitrite + H2O</text>
        <dbReference type="Rhea" id="RHEA:56144"/>
        <dbReference type="ChEBI" id="CHEBI:15377"/>
        <dbReference type="ChEBI" id="CHEBI:16301"/>
        <dbReference type="ChEBI" id="CHEBI:17632"/>
        <dbReference type="ChEBI" id="CHEBI:24646"/>
        <dbReference type="ChEBI" id="CHEBI:132124"/>
        <dbReference type="EC" id="1.7.5.1"/>
    </reaction>
</comment>
<dbReference type="InterPro" id="IPR037943">
    <property type="entry name" value="MopB_CT_Nitrate-R-NarG-like"/>
</dbReference>
<dbReference type="EC" id="1.7.5.1" evidence="6"/>
<dbReference type="PROSITE" id="PS00490">
    <property type="entry name" value="MOLYBDOPTERIN_PROK_2"/>
    <property type="match status" value="1"/>
</dbReference>
<dbReference type="GO" id="GO:0005886">
    <property type="term" value="C:plasma membrane"/>
    <property type="evidence" value="ECO:0007669"/>
    <property type="project" value="UniProtKB-SubCell"/>
</dbReference>
<keyword evidence="14" id="KW-0560">Oxidoreductase</keyword>
<proteinExistence type="inferred from homology"/>
<keyword evidence="16" id="KW-0411">Iron-sulfur</keyword>
<evidence type="ECO:0000256" key="11">
    <source>
        <dbReference type="ARBA" id="ARBA00022723"/>
    </source>
</evidence>
<evidence type="ECO:0000256" key="1">
    <source>
        <dbReference type="ARBA" id="ARBA00001927"/>
    </source>
</evidence>
<protein>
    <recommendedName>
        <fullName evidence="6">nitrate reductase (quinone)</fullName>
        <ecNumber evidence="6">1.7.5.1</ecNumber>
    </recommendedName>
</protein>
<keyword evidence="15" id="KW-0408">Iron</keyword>
<dbReference type="PANTHER" id="PTHR43518">
    <property type="entry name" value="NITRATE REDUCTASE BETA SUBUNIT"/>
    <property type="match status" value="1"/>
</dbReference>
<feature type="region of interest" description="Disordered" evidence="20">
    <location>
        <begin position="1157"/>
        <end position="1191"/>
    </location>
</feature>
<dbReference type="CDD" id="cd10557">
    <property type="entry name" value="NarH_beta-like"/>
    <property type="match status" value="1"/>
</dbReference>
<evidence type="ECO:0000256" key="9">
    <source>
        <dbReference type="ARBA" id="ARBA00022485"/>
    </source>
</evidence>
<feature type="domain" description="4Fe-4S ferredoxin-type" evidence="21">
    <location>
        <begin position="1396"/>
        <end position="1425"/>
    </location>
</feature>
<evidence type="ECO:0000259" key="21">
    <source>
        <dbReference type="PROSITE" id="PS51379"/>
    </source>
</evidence>
<organism evidence="23 24">
    <name type="scientific">Streptomyces violaceusniger</name>
    <dbReference type="NCBI Taxonomy" id="68280"/>
    <lineage>
        <taxon>Bacteria</taxon>
        <taxon>Bacillati</taxon>
        <taxon>Actinomycetota</taxon>
        <taxon>Actinomycetes</taxon>
        <taxon>Kitasatosporales</taxon>
        <taxon>Streptomycetaceae</taxon>
        <taxon>Streptomyces</taxon>
        <taxon>Streptomyces violaceusniger group</taxon>
    </lineage>
</organism>
<dbReference type="FunFam" id="3.30.70.20:FF:000043">
    <property type="entry name" value="Respiratory nitrate reductase beta subunit"/>
    <property type="match status" value="1"/>
</dbReference>
<dbReference type="Gene3D" id="1.10.3650.10">
    <property type="entry name" value="nitrate reductase domain like"/>
    <property type="match status" value="1"/>
</dbReference>
<dbReference type="InterPro" id="IPR006468">
    <property type="entry name" value="NarG"/>
</dbReference>
<dbReference type="GO" id="GO:0046872">
    <property type="term" value="F:metal ion binding"/>
    <property type="evidence" value="ECO:0007669"/>
    <property type="project" value="UniProtKB-KW"/>
</dbReference>
<dbReference type="Pfam" id="PF14711">
    <property type="entry name" value="Nitr_red_bet_C"/>
    <property type="match status" value="1"/>
</dbReference>
<evidence type="ECO:0000256" key="2">
    <source>
        <dbReference type="ARBA" id="ARBA00001942"/>
    </source>
</evidence>
<feature type="domain" description="4Fe-4S Mo/W bis-MGD-type" evidence="22">
    <location>
        <begin position="1"/>
        <end position="63"/>
    </location>
</feature>
<dbReference type="NCBIfam" id="TIGR01660">
    <property type="entry name" value="narH"/>
    <property type="match status" value="1"/>
</dbReference>
<dbReference type="Pfam" id="PF13247">
    <property type="entry name" value="Fer4_11"/>
    <property type="match status" value="1"/>
</dbReference>
<keyword evidence="10" id="KW-0500">Molybdenum</keyword>
<dbReference type="NCBIfam" id="TIGR01580">
    <property type="entry name" value="narG"/>
    <property type="match status" value="1"/>
</dbReference>
<evidence type="ECO:0000259" key="22">
    <source>
        <dbReference type="PROSITE" id="PS51669"/>
    </source>
</evidence>
<dbReference type="Proteomes" id="UP000301309">
    <property type="component" value="Unassembled WGS sequence"/>
</dbReference>
<evidence type="ECO:0000313" key="23">
    <source>
        <dbReference type="EMBL" id="GDY51678.1"/>
    </source>
</evidence>
<keyword evidence="9" id="KW-0004">4Fe-4S</keyword>
<dbReference type="InterPro" id="IPR029263">
    <property type="entry name" value="Nitr_red_bet_C"/>
</dbReference>
<evidence type="ECO:0000313" key="24">
    <source>
        <dbReference type="Proteomes" id="UP000301309"/>
    </source>
</evidence>
<dbReference type="PROSITE" id="PS51379">
    <property type="entry name" value="4FE4S_FER_2"/>
    <property type="match status" value="3"/>
</dbReference>
<dbReference type="SUPFAM" id="SSF54862">
    <property type="entry name" value="4Fe-4S ferredoxins"/>
    <property type="match status" value="1"/>
</dbReference>
<dbReference type="InterPro" id="IPR009010">
    <property type="entry name" value="Asp_de-COase-like_dom_sf"/>
</dbReference>
<keyword evidence="11" id="KW-0479">Metal-binding</keyword>
<evidence type="ECO:0000256" key="6">
    <source>
        <dbReference type="ARBA" id="ARBA00012500"/>
    </source>
</evidence>
<dbReference type="InterPro" id="IPR017896">
    <property type="entry name" value="4Fe4S_Fe-S-bd"/>
</dbReference>
<gene>
    <name evidence="23" type="ORF">SVIO_023010</name>
</gene>
<keyword evidence="7" id="KW-0813">Transport</keyword>
<keyword evidence="12" id="KW-0677">Repeat</keyword>
<dbReference type="InterPro" id="IPR006656">
    <property type="entry name" value="Mopterin_OxRdtase"/>
</dbReference>
<comment type="subcellular location">
    <subcellularLocation>
        <location evidence="4">Cell membrane</location>
        <topology evidence="4">Peripheral membrane protein</topology>
    </subcellularLocation>
</comment>
<dbReference type="InterPro" id="IPR006963">
    <property type="entry name" value="Mopterin_OxRdtase_4Fe-4S_dom"/>
</dbReference>
<comment type="cofactor">
    <cofactor evidence="2">
        <name>Mo-bis(molybdopterin guanine dinucleotide)</name>
        <dbReference type="ChEBI" id="CHEBI:60539"/>
    </cofactor>
</comment>
<evidence type="ECO:0000256" key="18">
    <source>
        <dbReference type="ARBA" id="ARBA00023136"/>
    </source>
</evidence>
<dbReference type="GO" id="GO:0009061">
    <property type="term" value="P:anaerobic respiration"/>
    <property type="evidence" value="ECO:0007669"/>
    <property type="project" value="TreeGrafter"/>
</dbReference>
<evidence type="ECO:0000256" key="16">
    <source>
        <dbReference type="ARBA" id="ARBA00023014"/>
    </source>
</evidence>
<name>A0A4D4KZB3_STRVO</name>
<dbReference type="PROSITE" id="PS51669">
    <property type="entry name" value="4FE4S_MOW_BIS_MGD"/>
    <property type="match status" value="1"/>
</dbReference>
<keyword evidence="24" id="KW-1185">Reference proteome</keyword>
<feature type="compositionally biased region" description="Polar residues" evidence="20">
    <location>
        <begin position="1157"/>
        <end position="1173"/>
    </location>
</feature>
<evidence type="ECO:0000256" key="14">
    <source>
        <dbReference type="ARBA" id="ARBA00023002"/>
    </source>
</evidence>
<dbReference type="Gene3D" id="3.40.50.12440">
    <property type="match status" value="1"/>
</dbReference>
<dbReference type="GO" id="GO:0043546">
    <property type="term" value="F:molybdopterin cofactor binding"/>
    <property type="evidence" value="ECO:0007669"/>
    <property type="project" value="InterPro"/>
</dbReference>
<dbReference type="GO" id="GO:0160182">
    <property type="term" value="F:nitrate reductase (quinone) activity"/>
    <property type="evidence" value="ECO:0007669"/>
    <property type="project" value="UniProtKB-EC"/>
</dbReference>
<accession>A0A4D4KZB3</accession>
<dbReference type="InterPro" id="IPR038262">
    <property type="entry name" value="Nitr_red_bet_C_sf"/>
</dbReference>
<dbReference type="InterPro" id="IPR006657">
    <property type="entry name" value="MoPterin_dinucl-bd_dom"/>
</dbReference>
<dbReference type="Gene3D" id="3.30.70.20">
    <property type="match status" value="3"/>
</dbReference>
<evidence type="ECO:0000256" key="20">
    <source>
        <dbReference type="SAM" id="MobiDB-lite"/>
    </source>
</evidence>
<evidence type="ECO:0000256" key="19">
    <source>
        <dbReference type="ARBA" id="ARBA00048294"/>
    </source>
</evidence>
<dbReference type="SUPFAM" id="SSF53706">
    <property type="entry name" value="Formate dehydrogenase/DMSO reductase, domains 1-3"/>
    <property type="match status" value="1"/>
</dbReference>
<dbReference type="InterPro" id="IPR027467">
    <property type="entry name" value="MopterinOxRdtase_cofactor_BS"/>
</dbReference>
<reference evidence="23 24" key="1">
    <citation type="journal article" date="2020" name="Int. J. Syst. Evol. Microbiol.">
        <title>Reclassification of Streptomyces castelarensis and Streptomyces sporoclivatus as later heterotypic synonyms of Streptomyces antimycoticus.</title>
        <authorList>
            <person name="Komaki H."/>
            <person name="Tamura T."/>
        </authorList>
    </citation>
    <scope>NUCLEOTIDE SEQUENCE [LARGE SCALE GENOMIC DNA]</scope>
    <source>
        <strain evidence="23 24">NBRC 13459</strain>
    </source>
</reference>
<evidence type="ECO:0000256" key="10">
    <source>
        <dbReference type="ARBA" id="ARBA00022505"/>
    </source>
</evidence>
<dbReference type="GO" id="GO:0009325">
    <property type="term" value="C:nitrate reductase complex"/>
    <property type="evidence" value="ECO:0007669"/>
    <property type="project" value="InterPro"/>
</dbReference>
<dbReference type="PROSITE" id="PS00551">
    <property type="entry name" value="MOLYBDOPTERIN_PROK_1"/>
    <property type="match status" value="1"/>
</dbReference>
<dbReference type="InterPro" id="IPR006655">
    <property type="entry name" value="Mopterin_OxRdtase_prok_CS"/>
</dbReference>
<dbReference type="SUPFAM" id="SSF50692">
    <property type="entry name" value="ADC-like"/>
    <property type="match status" value="1"/>
</dbReference>
<dbReference type="GO" id="GO:0051539">
    <property type="term" value="F:4 iron, 4 sulfur cluster binding"/>
    <property type="evidence" value="ECO:0007669"/>
    <property type="project" value="UniProtKB-KW"/>
</dbReference>
<evidence type="ECO:0000256" key="5">
    <source>
        <dbReference type="ARBA" id="ARBA00010312"/>
    </source>
</evidence>
<dbReference type="GO" id="GO:0009055">
    <property type="term" value="F:electron transfer activity"/>
    <property type="evidence" value="ECO:0007669"/>
    <property type="project" value="TreeGrafter"/>
</dbReference>
<feature type="domain" description="4Fe-4S ferredoxin-type" evidence="21">
    <location>
        <begin position="1198"/>
        <end position="1227"/>
    </location>
</feature>
<comment type="caution">
    <text evidence="23">The sequence shown here is derived from an EMBL/GenBank/DDBJ whole genome shotgun (WGS) entry which is preliminary data.</text>
</comment>
<comment type="cofactor">
    <cofactor evidence="3">
        <name>[4Fe-4S] cluster</name>
        <dbReference type="ChEBI" id="CHEBI:49883"/>
    </cofactor>
</comment>
<dbReference type="EMBL" id="BJHW01000001">
    <property type="protein sequence ID" value="GDY51678.1"/>
    <property type="molecule type" value="Genomic_DNA"/>
</dbReference>
<sequence length="1727" mass="189704">MVRSTHGVNCTGSCSWKVYVKDGLITWETQQTDYPSVGPDRPEYEPRGCPRGASFSWYTYSPTRVRYPLIRGVLAELYREARDRLGDPVAAWAEITGDPDKRRRYQSARGKGGLVRIDWEEALEIAAAAHVHTLRAHGPDRIAGFSPIPAMSMASHAVGARFMALIGAPMISFYDWYADLPIASPQVFGDQTDVPESGDWWDAAYLMLWGSNVPVTRTPDAHWMAEARYRGQKVVVVSPDYADATKFADEWLHPHPGTDGAVAMAMGHVILKECFVERQVPYFTDYVRRFTDLPFLVELTERDGRHTPGAFLTAAALADTEPRLGAHADEAARRWMPVLYDAETDRPVVPHGTLGDRWSKGGEGRWNLDLEGITPRLTLHRTPGAQVAEVELPRFDEPGATIRRAVPVRRLGGRLVTTVFDLLLAQYAVGRPGLTGQWPTGYDDASAPATPAWQEAITSVPAAAVVRAAREFAGTAEKTRGRCMIVMGAGTNHWFHSDTIYRSFLTLLLLTGCQGVNGGGWAHYVGQEKVRPFTGWQQLATAADWARPSRQMAGTPYWYLHTDQWRYERYGADALASPTGQGLFTGRHTADLVAQSMRLGWMPSYPTFSANSLELGRRVRQSGRPAQEWVAEQLASGELEFACENPDAPENWPRVLTVWRANLIGSSAKGNEYFLRHLLGAQDNSTAEETPPDRRPADLTWQDQAPHGKLDLLLALDFRMTSTTLFADLVLPAATWYEKHDLSSTDMHPYVHAFSPAISPPWQARTDFDIFHGLARKLSELAAGRLDTAHDLVATALMHDTPGETAQPGWTVPDWRDGQTPAVPGVNLPNVALVTRDYTAVADRLAAFGPLAQQAGMQVKGVTVTPDQEVAWLADRCGTATDGAAAGRPLLDTDAKMCEAILALSGTTNGRLAAEGFARLAEQCGPGSGLTELGASVAERRVVFSDTQARPVQVGASFEWSGKEAPDRRYAPFTINTEHRKPWHTLTGRQHFYLDHSWMAELGEQLPVYRPPLDLAALGEAQPGTDGDTGRSVTVRYLTPHSKWSIHSEYQENLLMQTLARGGPVIWLSVPDAEAIGVSDNDWIEAVNANGVVVARAVVSHRMPTGTVFMYHVQERLVNVPKSEATGRRGGVHNALTKLLIKPTHLIGGYAQLSFAPTTTDPPATSGTRSPSSGAAPRTWSTDMPRHRPRSPRVMAQVAMVMNLDKCIGCHTCSVTCKQTWTNRSGTEYVWFNNVETRPGQGYPRGYEDQDTWKGGWQLKGGKLVPRTGGRARRLARLFANPELPRLDDYYQPWTYDYDTLTTAPLGDDVPTAPPRSLVDGRPTAVTWGPNWDDDLGGGPEHLAGDPVLAKMSEKVRLEYEQAFMFYLPRICEHCLNPSCVAVCPSGAMYKRIEDGIVLVDQDRCRGWRMCVSGCPYKKVYFNHRSGKAEKCTLCYPRIEAGEPTVCSETCVGRLRYLGVMLYDPDKVGEAAATTDEKDLYEAQLGCFLDPEDPDVARAAADSGIPHDWIEAARRSPVHALISRYRVALPLHPEYRTMPMVWYVPPLSPVVDALTATGHDGEDPVNLFGAIDSLRIPLGYLAELFTAGDPGPVEAALCRLAAMRSHMRRINLGEERDPAIAAAVGLDQDGIEAMYRLLALAKYEERYVIPTSYTATPGGGAPTDTCSLDGDGLPGMMPYEGADAFHAPPAPEPAGAGSGLAGRLNLLNWNGRGRPAGLFPQRDEGTR</sequence>
<dbReference type="Pfam" id="PF00384">
    <property type="entry name" value="Molybdopterin"/>
    <property type="match status" value="1"/>
</dbReference>
<evidence type="ECO:0000256" key="8">
    <source>
        <dbReference type="ARBA" id="ARBA00022475"/>
    </source>
</evidence>
<evidence type="ECO:0000256" key="15">
    <source>
        <dbReference type="ARBA" id="ARBA00023004"/>
    </source>
</evidence>